<dbReference type="Proteomes" id="UP000008984">
    <property type="component" value="Unassembled WGS sequence"/>
</dbReference>
<evidence type="ECO:0000256" key="2">
    <source>
        <dbReference type="SAM" id="SignalP"/>
    </source>
</evidence>
<feature type="signal peptide" evidence="2">
    <location>
        <begin position="1"/>
        <end position="42"/>
    </location>
</feature>
<sequence>MMRAARVLDAPRTGGIATRALCWRRLGFWLCLGWLLLQVASGSVEELELELERRSSRSSGSRHTRWLKQWRWFYEYEDGWKTGQDAFLQAVSQQRLGHAPGALPRGRVPAGLFVSPKGCRRGSSQENLSLDVWLIGMPIKGGGRSKSPANPIPSERQDKRQRPPDTYLVWQLEGKYNTLAVITVKEILLEEGHKRLRLARLGYLNYPRLLTLASSSSPTAATAAAAAIC</sequence>
<evidence type="ECO:0000313" key="3">
    <source>
        <dbReference type="EMBL" id="EGR47605.1"/>
    </source>
</evidence>
<name>G0RM10_HYPJQ</name>
<dbReference type="HOGENOM" id="CLU_1209974_0_0_1"/>
<dbReference type="EMBL" id="GL985067">
    <property type="protein sequence ID" value="EGR47605.1"/>
    <property type="molecule type" value="Genomic_DNA"/>
</dbReference>
<feature type="region of interest" description="Disordered" evidence="1">
    <location>
        <begin position="139"/>
        <end position="164"/>
    </location>
</feature>
<feature type="chain" id="PRO_5003408852" evidence="2">
    <location>
        <begin position="43"/>
        <end position="229"/>
    </location>
</feature>
<gene>
    <name evidence="3" type="ORF">TRIREDRAFT_108412</name>
</gene>
<dbReference type="RefSeq" id="XP_006966248.1">
    <property type="nucleotide sequence ID" value="XM_006966186.1"/>
</dbReference>
<accession>G0RM10</accession>
<organism evidence="4">
    <name type="scientific">Hypocrea jecorina (strain QM6a)</name>
    <name type="common">Trichoderma reesei</name>
    <dbReference type="NCBI Taxonomy" id="431241"/>
    <lineage>
        <taxon>Eukaryota</taxon>
        <taxon>Fungi</taxon>
        <taxon>Dikarya</taxon>
        <taxon>Ascomycota</taxon>
        <taxon>Pezizomycotina</taxon>
        <taxon>Sordariomycetes</taxon>
        <taxon>Hypocreomycetidae</taxon>
        <taxon>Hypocreales</taxon>
        <taxon>Hypocreaceae</taxon>
        <taxon>Trichoderma</taxon>
    </lineage>
</organism>
<dbReference type="AlphaFoldDB" id="G0RM10"/>
<keyword evidence="4" id="KW-1185">Reference proteome</keyword>
<proteinExistence type="predicted"/>
<dbReference type="GeneID" id="18481665"/>
<protein>
    <submittedName>
        <fullName evidence="3">Predicted protein</fullName>
    </submittedName>
</protein>
<reference evidence="3 4" key="1">
    <citation type="journal article" date="2008" name="Nat. Biotechnol.">
        <title>Genome sequencing and analysis of the biomass-degrading fungus Trichoderma reesei (syn. Hypocrea jecorina).</title>
        <authorList>
            <person name="Martinez D."/>
            <person name="Berka R.M."/>
            <person name="Henrissat B."/>
            <person name="Saloheimo M."/>
            <person name="Arvas M."/>
            <person name="Baker S.E."/>
            <person name="Chapman J."/>
            <person name="Chertkov O."/>
            <person name="Coutinho P.M."/>
            <person name="Cullen D."/>
            <person name="Danchin E.G."/>
            <person name="Grigoriev I.V."/>
            <person name="Harris P."/>
            <person name="Jackson M."/>
            <person name="Kubicek C.P."/>
            <person name="Han C.S."/>
            <person name="Ho I."/>
            <person name="Larrondo L.F."/>
            <person name="de Leon A.L."/>
            <person name="Magnuson J.K."/>
            <person name="Merino S."/>
            <person name="Misra M."/>
            <person name="Nelson B."/>
            <person name="Putnam N."/>
            <person name="Robbertse B."/>
            <person name="Salamov A.A."/>
            <person name="Schmoll M."/>
            <person name="Terry A."/>
            <person name="Thayer N."/>
            <person name="Westerholm-Parvinen A."/>
            <person name="Schoch C.L."/>
            <person name="Yao J."/>
            <person name="Barabote R."/>
            <person name="Nelson M.A."/>
            <person name="Detter C."/>
            <person name="Bruce D."/>
            <person name="Kuske C.R."/>
            <person name="Xie G."/>
            <person name="Richardson P."/>
            <person name="Rokhsar D.S."/>
            <person name="Lucas S.M."/>
            <person name="Rubin E.M."/>
            <person name="Dunn-Coleman N."/>
            <person name="Ward M."/>
            <person name="Brettin T.S."/>
        </authorList>
    </citation>
    <scope>NUCLEOTIDE SEQUENCE [LARGE SCALE GENOMIC DNA]</scope>
    <source>
        <strain evidence="3 4">QM6a</strain>
    </source>
</reference>
<dbReference type="VEuPathDB" id="FungiDB:TRIREDRAFT_108412"/>
<dbReference type="KEGG" id="tre:TRIREDRAFT_108412"/>
<keyword evidence="2" id="KW-0732">Signal</keyword>
<evidence type="ECO:0000313" key="4">
    <source>
        <dbReference type="Proteomes" id="UP000008984"/>
    </source>
</evidence>
<evidence type="ECO:0000256" key="1">
    <source>
        <dbReference type="SAM" id="MobiDB-lite"/>
    </source>
</evidence>